<keyword evidence="13" id="KW-1185">Reference proteome</keyword>
<dbReference type="EMBL" id="JAATIS010009350">
    <property type="protein sequence ID" value="KAG2455206.1"/>
    <property type="molecule type" value="Genomic_DNA"/>
</dbReference>
<dbReference type="InterPro" id="IPR027417">
    <property type="entry name" value="P-loop_NTPase"/>
</dbReference>
<dbReference type="Pfam" id="PF17776">
    <property type="entry name" value="NLRC4_HD2"/>
    <property type="match status" value="1"/>
</dbReference>
<proteinExistence type="inferred from homology"/>
<keyword evidence="8" id="KW-0395">Inflammatory response</keyword>
<evidence type="ECO:0000256" key="2">
    <source>
        <dbReference type="ARBA" id="ARBA00008665"/>
    </source>
</evidence>
<dbReference type="GO" id="GO:0005524">
    <property type="term" value="F:ATP binding"/>
    <property type="evidence" value="ECO:0007669"/>
    <property type="project" value="UniProtKB-KW"/>
</dbReference>
<evidence type="ECO:0000256" key="7">
    <source>
        <dbReference type="ARBA" id="ARBA00022843"/>
    </source>
</evidence>
<gene>
    <name evidence="12" type="primary">Nlrp3_33</name>
    <name evidence="12" type="ORF">GTO96_0014048</name>
</gene>
<accession>A0A8X8BIA0</accession>
<keyword evidence="5" id="KW-0547">Nucleotide-binding</keyword>
<dbReference type="PROSITE" id="PS50837">
    <property type="entry name" value="NACHT"/>
    <property type="match status" value="1"/>
</dbReference>
<keyword evidence="7" id="KW-0832">Ubl conjugation</keyword>
<dbReference type="GO" id="GO:0045087">
    <property type="term" value="P:innate immune response"/>
    <property type="evidence" value="ECO:0007669"/>
    <property type="project" value="UniProtKB-KW"/>
</dbReference>
<evidence type="ECO:0000256" key="10">
    <source>
        <dbReference type="SAM" id="MobiDB-lite"/>
    </source>
</evidence>
<feature type="non-terminal residue" evidence="12">
    <location>
        <position position="1"/>
    </location>
</feature>
<feature type="non-terminal residue" evidence="12">
    <location>
        <position position="1177"/>
    </location>
</feature>
<dbReference type="PROSITE" id="PS51450">
    <property type="entry name" value="LRR"/>
    <property type="match status" value="1"/>
</dbReference>
<dbReference type="Pfam" id="PF13516">
    <property type="entry name" value="LRR_6"/>
    <property type="match status" value="6"/>
</dbReference>
<comment type="subcellular location">
    <subcellularLocation>
        <location evidence="1">Inflammasome</location>
    </subcellularLocation>
</comment>
<organism evidence="12 13">
    <name type="scientific">Polypterus senegalus</name>
    <name type="common">Senegal bichir</name>
    <dbReference type="NCBI Taxonomy" id="55291"/>
    <lineage>
        <taxon>Eukaryota</taxon>
        <taxon>Metazoa</taxon>
        <taxon>Chordata</taxon>
        <taxon>Craniata</taxon>
        <taxon>Vertebrata</taxon>
        <taxon>Euteleostomi</taxon>
        <taxon>Actinopterygii</taxon>
        <taxon>Polypteriformes</taxon>
        <taxon>Polypteridae</taxon>
        <taxon>Polypterus</taxon>
    </lineage>
</organism>
<dbReference type="Pfam" id="PF17779">
    <property type="entry name" value="WHD_NOD2"/>
    <property type="match status" value="1"/>
</dbReference>
<dbReference type="PANTHER" id="PTHR45690:SF19">
    <property type="entry name" value="NACHT, LRR AND PYD DOMAINS-CONTAINING PROTEIN 3"/>
    <property type="match status" value="1"/>
</dbReference>
<keyword evidence="6" id="KW-0067">ATP-binding</keyword>
<evidence type="ECO:0000256" key="6">
    <source>
        <dbReference type="ARBA" id="ARBA00022840"/>
    </source>
</evidence>
<evidence type="ECO:0000256" key="1">
    <source>
        <dbReference type="ARBA" id="ARBA00004110"/>
    </source>
</evidence>
<evidence type="ECO:0000313" key="12">
    <source>
        <dbReference type="EMBL" id="KAG2455206.1"/>
    </source>
</evidence>
<dbReference type="InterPro" id="IPR006553">
    <property type="entry name" value="Leu-rich_rpt_Cys-con_subtyp"/>
</dbReference>
<dbReference type="InterPro" id="IPR032675">
    <property type="entry name" value="LRR_dom_sf"/>
</dbReference>
<dbReference type="SUPFAM" id="SSF52540">
    <property type="entry name" value="P-loop containing nucleoside triphosphate hydrolases"/>
    <property type="match status" value="1"/>
</dbReference>
<dbReference type="SMART" id="SM00367">
    <property type="entry name" value="LRR_CC"/>
    <property type="match status" value="4"/>
</dbReference>
<dbReference type="Gene3D" id="3.40.50.300">
    <property type="entry name" value="P-loop containing nucleotide triphosphate hydrolases"/>
    <property type="match status" value="1"/>
</dbReference>
<reference evidence="12 13" key="1">
    <citation type="journal article" date="2021" name="Cell">
        <title>Tracing the genetic footprints of vertebrate landing in non-teleost ray-finned fishes.</title>
        <authorList>
            <person name="Bi X."/>
            <person name="Wang K."/>
            <person name="Yang L."/>
            <person name="Pan H."/>
            <person name="Jiang H."/>
            <person name="Wei Q."/>
            <person name="Fang M."/>
            <person name="Yu H."/>
            <person name="Zhu C."/>
            <person name="Cai Y."/>
            <person name="He Y."/>
            <person name="Gan X."/>
            <person name="Zeng H."/>
            <person name="Yu D."/>
            <person name="Zhu Y."/>
            <person name="Jiang H."/>
            <person name="Qiu Q."/>
            <person name="Yang H."/>
            <person name="Zhang Y.E."/>
            <person name="Wang W."/>
            <person name="Zhu M."/>
            <person name="He S."/>
            <person name="Zhang G."/>
        </authorList>
    </citation>
    <scope>NUCLEOTIDE SEQUENCE [LARGE SCALE GENOMIC DNA]</scope>
    <source>
        <strain evidence="12">Bchr_013</strain>
    </source>
</reference>
<dbReference type="AlphaFoldDB" id="A0A8X8BIA0"/>
<dbReference type="InterPro" id="IPR007111">
    <property type="entry name" value="NACHT_NTPase"/>
</dbReference>
<dbReference type="InterPro" id="IPR041075">
    <property type="entry name" value="NOD1/2_WH"/>
</dbReference>
<keyword evidence="3" id="KW-0963">Cytoplasm</keyword>
<dbReference type="InterPro" id="IPR050637">
    <property type="entry name" value="NLRP_innate_immun_reg"/>
</dbReference>
<evidence type="ECO:0000313" key="13">
    <source>
        <dbReference type="Proteomes" id="UP000886611"/>
    </source>
</evidence>
<evidence type="ECO:0000256" key="8">
    <source>
        <dbReference type="ARBA" id="ARBA00023198"/>
    </source>
</evidence>
<dbReference type="PANTHER" id="PTHR45690">
    <property type="entry name" value="NACHT, LRR AND PYD DOMAINS-CONTAINING PROTEIN 12"/>
    <property type="match status" value="1"/>
</dbReference>
<dbReference type="InterPro" id="IPR001611">
    <property type="entry name" value="Leu-rich_rpt"/>
</dbReference>
<keyword evidence="4" id="KW-0677">Repeat</keyword>
<feature type="region of interest" description="Disordered" evidence="10">
    <location>
        <begin position="257"/>
        <end position="280"/>
    </location>
</feature>
<evidence type="ECO:0000256" key="3">
    <source>
        <dbReference type="ARBA" id="ARBA00022490"/>
    </source>
</evidence>
<comment type="similarity">
    <text evidence="2">Belongs to the NLRP family.</text>
</comment>
<dbReference type="Proteomes" id="UP000886611">
    <property type="component" value="Unassembled WGS sequence"/>
</dbReference>
<feature type="compositionally biased region" description="Basic and acidic residues" evidence="10">
    <location>
        <begin position="257"/>
        <end position="267"/>
    </location>
</feature>
<feature type="domain" description="NACHT" evidence="11">
    <location>
        <begin position="345"/>
        <end position="484"/>
    </location>
</feature>
<name>A0A8X8BIA0_POLSE</name>
<dbReference type="GO" id="GO:0005829">
    <property type="term" value="C:cytosol"/>
    <property type="evidence" value="ECO:0007669"/>
    <property type="project" value="UniProtKB-SubCell"/>
</dbReference>
<keyword evidence="9" id="KW-1271">Inflammasome</keyword>
<dbReference type="Gene3D" id="3.80.10.10">
    <property type="entry name" value="Ribonuclease Inhibitor"/>
    <property type="match status" value="3"/>
</dbReference>
<dbReference type="SMART" id="SM00368">
    <property type="entry name" value="LRR_RI"/>
    <property type="match status" value="14"/>
</dbReference>
<evidence type="ECO:0000256" key="4">
    <source>
        <dbReference type="ARBA" id="ARBA00022737"/>
    </source>
</evidence>
<sequence>MTELDLSSNKNVEDSGVTQLCEGLRSENCKLEKLRLWSCNLTSRCCSALSSALSSPNSRLTELELNRNSNMEDSGVYQLCEGLRSENCKLEKLRLPKTTICRSDLIPELSVLKGLTKKFPKVIKSFSHNDLYKITEYYKPYLAYVIDYDITSILQNLATKNILTNDEAKRVKEKEECEGRAGVESFISDIMNMDRGMLVNLWEALAEERVRFPSPNLTRILKEVTEGGPNILLDIQASLQPPPIKANIKDLYETHRGDVSESTRTLEDQASPDDPNTRDVGFETRYTDLMIIGQYKRTYDERHHELVKMGKTHAELMEDWTKEKCELIWMEQLFRRSPGNQTAPCTVVVSGVAGMGKSTMVQKIMFDWARGTQYQRFSFVFLFKFRELNLLDTETEPQMPLTRLIVRHYKYLSDPRLREILQKPESLLFIFDGLDEYKHKLDFKQRRFCTNPNDFFPVHNLVTSLFNQTLLKGCTVLITTRPTALETLDMERVDRFLEILGFFPEQRLMYFKKFFGDDALSDEAFKYVEENTILYTMCFNPSYCWIICSVLNSHFMTPEGERGAAPTTITELFVMFLHNILTKHKRQAEDQQGILIKLGKMAYYGVANRNLVFYDKFEMSTFGLQPVLPSPFLSGFLKEIPQRESTLEHLTYTFYHLTLQHFMAALSFLLDPSGGIEELLVKLDSCKDGRFEILTRFLAGLARPSVFKTLGGVLGEFERKKAKQILEWVKQKAEQALQDKDKSEALRVCQWLYETQNKKLIRDAIGKNLKMNVSDMTLSPLDCAVLGSVISCCGELEELNLSNTPLTSECIRRLAPGLICCRRVNLTSSQLTIECCLALSSALSAEHSRLTELNLSYNKLGDSGVLELCKDLRDPNCKLEKLSLESCLLTSECCSALSLALSAPHSQLTELQLNDNKLGDLGVDQLSEGLRSENCKLKTLRLSSCDLTSMCCSDLSCALSSPHSQLTELQLNYNKLEDSGVNLLCEGLRSENCKLKTLSLRSCHLASTCCSALSSAFSSPHSQLTELELNGNNLQDSGAAELCEGLRNINCKLKKLSLSECRLASGCCSAILSALSAPHSPVAELELSYNELCDLGVTALCDGLKSENCKLEKLRLEWSHNTEETEKKELCFFNGGCNNHYLFSNYVMGHTLDCLEVIEEERMKSKLSAIFSLTHQH</sequence>
<protein>
    <submittedName>
        <fullName evidence="12">NLRP3 protein</fullName>
    </submittedName>
</protein>
<evidence type="ECO:0000256" key="5">
    <source>
        <dbReference type="ARBA" id="ARBA00022741"/>
    </source>
</evidence>
<dbReference type="InterPro" id="IPR041267">
    <property type="entry name" value="NLRP_HD2"/>
</dbReference>
<dbReference type="SUPFAM" id="SSF52047">
    <property type="entry name" value="RNI-like"/>
    <property type="match status" value="2"/>
</dbReference>
<dbReference type="GO" id="GO:0006954">
    <property type="term" value="P:inflammatory response"/>
    <property type="evidence" value="ECO:0007669"/>
    <property type="project" value="UniProtKB-KW"/>
</dbReference>
<dbReference type="Pfam" id="PF05729">
    <property type="entry name" value="NACHT"/>
    <property type="match status" value="1"/>
</dbReference>
<evidence type="ECO:0000259" key="11">
    <source>
        <dbReference type="PROSITE" id="PS50837"/>
    </source>
</evidence>
<comment type="caution">
    <text evidence="12">The sequence shown here is derived from an EMBL/GenBank/DDBJ whole genome shotgun (WGS) entry which is preliminary data.</text>
</comment>
<evidence type="ECO:0000256" key="9">
    <source>
        <dbReference type="ARBA" id="ARBA00023233"/>
    </source>
</evidence>